<proteinExistence type="inferred from homology"/>
<comment type="caution">
    <text evidence="5">The sequence shown here is derived from an EMBL/GenBank/DDBJ whole genome shotgun (WGS) entry which is preliminary data.</text>
</comment>
<dbReference type="Proteomes" id="UP001597347">
    <property type="component" value="Unassembled WGS sequence"/>
</dbReference>
<dbReference type="CDD" id="cd03129">
    <property type="entry name" value="GAT1_Peptidase_E_like"/>
    <property type="match status" value="1"/>
</dbReference>
<dbReference type="PANTHER" id="PTHR36175">
    <property type="entry name" value="CYANOPHYCINASE"/>
    <property type="match status" value="1"/>
</dbReference>
<dbReference type="SUPFAM" id="SSF52317">
    <property type="entry name" value="Class I glutamine amidotransferase-like"/>
    <property type="match status" value="1"/>
</dbReference>
<dbReference type="RefSeq" id="WP_377934185.1">
    <property type="nucleotide sequence ID" value="NZ_JBHUEA010000012.1"/>
</dbReference>
<keyword evidence="2" id="KW-0645">Protease</keyword>
<dbReference type="InterPro" id="IPR029062">
    <property type="entry name" value="Class_I_gatase-like"/>
</dbReference>
<dbReference type="EMBL" id="JBHUEA010000012">
    <property type="protein sequence ID" value="MFD1721706.1"/>
    <property type="molecule type" value="Genomic_DNA"/>
</dbReference>
<name>A0ABW4LHR4_9MICO</name>
<sequence length="264" mass="27259">MVGGAAGRRRRHRRVTGPIHLVGAGWGGEGTVWAGFLRDAAERAGGATPRVLVVSVRDLDAPEHASKLAQSLRAQGPVETVLLAVRAGERLPAEVLAGDVHGLLVGGGLMSEYLDVLAPLAGAIRALVADGVPYAGFSAGSAIAAERAIVGGWLHEGLPVVAEDVAEGLAELSVRNGLGLVPFSVDVHAAQWGTLARLVTAVEAGMVEWGVAIDEDSALVIRGDEGHVEGAGNAWWAEPAPDGVAVRRETGRGHSRAPRPLRAR</sequence>
<keyword evidence="3" id="KW-0378">Hydrolase</keyword>
<reference evidence="6" key="1">
    <citation type="journal article" date="2019" name="Int. J. Syst. Evol. Microbiol.">
        <title>The Global Catalogue of Microorganisms (GCM) 10K type strain sequencing project: providing services to taxonomists for standard genome sequencing and annotation.</title>
        <authorList>
            <consortium name="The Broad Institute Genomics Platform"/>
            <consortium name="The Broad Institute Genome Sequencing Center for Infectious Disease"/>
            <person name="Wu L."/>
            <person name="Ma J."/>
        </authorList>
    </citation>
    <scope>NUCLEOTIDE SEQUENCE [LARGE SCALE GENOMIC DNA]</scope>
    <source>
        <strain evidence="6">CGMCC 1.12471</strain>
    </source>
</reference>
<gene>
    <name evidence="5" type="ORF">ACFSBI_09100</name>
</gene>
<comment type="similarity">
    <text evidence="1">Belongs to the peptidase S51 family.</text>
</comment>
<evidence type="ECO:0000256" key="1">
    <source>
        <dbReference type="ARBA" id="ARBA00006534"/>
    </source>
</evidence>
<evidence type="ECO:0000256" key="2">
    <source>
        <dbReference type="ARBA" id="ARBA00022670"/>
    </source>
</evidence>
<accession>A0ABW4LHR4</accession>
<evidence type="ECO:0000313" key="6">
    <source>
        <dbReference type="Proteomes" id="UP001597347"/>
    </source>
</evidence>
<dbReference type="Pfam" id="PF03575">
    <property type="entry name" value="Peptidase_S51"/>
    <property type="match status" value="1"/>
</dbReference>
<evidence type="ECO:0000256" key="3">
    <source>
        <dbReference type="ARBA" id="ARBA00022801"/>
    </source>
</evidence>
<dbReference type="Gene3D" id="3.40.50.880">
    <property type="match status" value="1"/>
</dbReference>
<keyword evidence="6" id="KW-1185">Reference proteome</keyword>
<dbReference type="PANTHER" id="PTHR36175:SF1">
    <property type="entry name" value="CYANOPHYCINASE"/>
    <property type="match status" value="1"/>
</dbReference>
<protein>
    <submittedName>
        <fullName evidence="5">Type 1 glutamine amidotransferase-like domain-containing protein</fullName>
    </submittedName>
</protein>
<organism evidence="5 6">
    <name type="scientific">Amnibacterium endophyticum</name>
    <dbReference type="NCBI Taxonomy" id="2109337"/>
    <lineage>
        <taxon>Bacteria</taxon>
        <taxon>Bacillati</taxon>
        <taxon>Actinomycetota</taxon>
        <taxon>Actinomycetes</taxon>
        <taxon>Micrococcales</taxon>
        <taxon>Microbacteriaceae</taxon>
        <taxon>Amnibacterium</taxon>
    </lineage>
</organism>
<keyword evidence="4" id="KW-0720">Serine protease</keyword>
<evidence type="ECO:0000256" key="4">
    <source>
        <dbReference type="ARBA" id="ARBA00022825"/>
    </source>
</evidence>
<dbReference type="InterPro" id="IPR005320">
    <property type="entry name" value="Peptidase_S51"/>
</dbReference>
<evidence type="ECO:0000313" key="5">
    <source>
        <dbReference type="EMBL" id="MFD1721706.1"/>
    </source>
</evidence>